<evidence type="ECO:0000313" key="1">
    <source>
        <dbReference type="EMBL" id="KAJ9107062.1"/>
    </source>
</evidence>
<sequence length="90" mass="9708">MAGKEPPHVETVWRDLLALFASQKLVPLVYDKVYDGLDSVADGLHDLETRKTWGKAVVRVRKDNGPSASGGAFSKDAIRPGPDAPLPAKL</sequence>
<gene>
    <name evidence="1" type="ORF">QFC19_002932</name>
</gene>
<dbReference type="EMBL" id="JASBWR010000026">
    <property type="protein sequence ID" value="KAJ9107062.1"/>
    <property type="molecule type" value="Genomic_DNA"/>
</dbReference>
<dbReference type="Proteomes" id="UP001241377">
    <property type="component" value="Unassembled WGS sequence"/>
</dbReference>
<proteinExistence type="predicted"/>
<organism evidence="1 2">
    <name type="scientific">Naganishia cerealis</name>
    <dbReference type="NCBI Taxonomy" id="610337"/>
    <lineage>
        <taxon>Eukaryota</taxon>
        <taxon>Fungi</taxon>
        <taxon>Dikarya</taxon>
        <taxon>Basidiomycota</taxon>
        <taxon>Agaricomycotina</taxon>
        <taxon>Tremellomycetes</taxon>
        <taxon>Filobasidiales</taxon>
        <taxon>Filobasidiaceae</taxon>
        <taxon>Naganishia</taxon>
    </lineage>
</organism>
<name>A0ACC2W5Z8_9TREE</name>
<evidence type="ECO:0000313" key="2">
    <source>
        <dbReference type="Proteomes" id="UP001241377"/>
    </source>
</evidence>
<reference evidence="1" key="1">
    <citation type="submission" date="2023-04" db="EMBL/GenBank/DDBJ databases">
        <title>Draft Genome sequencing of Naganishia species isolated from polar environments using Oxford Nanopore Technology.</title>
        <authorList>
            <person name="Leo P."/>
            <person name="Venkateswaran K."/>
        </authorList>
    </citation>
    <scope>NUCLEOTIDE SEQUENCE</scope>
    <source>
        <strain evidence="1">MNA-CCFEE 5261</strain>
    </source>
</reference>
<accession>A0ACC2W5Z8</accession>
<protein>
    <submittedName>
        <fullName evidence="1">Uncharacterized protein</fullName>
    </submittedName>
</protein>
<keyword evidence="2" id="KW-1185">Reference proteome</keyword>
<comment type="caution">
    <text evidence="1">The sequence shown here is derived from an EMBL/GenBank/DDBJ whole genome shotgun (WGS) entry which is preliminary data.</text>
</comment>